<dbReference type="PANTHER" id="PTHR34215:SF1">
    <property type="entry name" value="YLXR DOMAIN-CONTAINING PROTEIN"/>
    <property type="match status" value="1"/>
</dbReference>
<dbReference type="InterPro" id="IPR007393">
    <property type="entry name" value="YlxR_dom"/>
</dbReference>
<dbReference type="STRING" id="1678840.ATC1_131733"/>
<dbReference type="Gene3D" id="3.30.1230.10">
    <property type="entry name" value="YlxR-like"/>
    <property type="match status" value="1"/>
</dbReference>
<evidence type="ECO:0000313" key="2">
    <source>
        <dbReference type="EMBL" id="GAP41737.1"/>
    </source>
</evidence>
<proteinExistence type="predicted"/>
<dbReference type="PATRIC" id="fig|1678840.3.peg.3253"/>
<sequence length="109" mass="12330">MMRIGAGKVAKNTFKRSKHVPQRTCIGCREILGKRLLIRLVKTADGLMIDTTGKIPGRGAYLHNKRECWEKALSRGLLAKSLKTELSALDIENMRKWMEEFPDLIDSSS</sequence>
<organism evidence="2">
    <name type="scientific">Flexilinea flocculi</name>
    <dbReference type="NCBI Taxonomy" id="1678840"/>
    <lineage>
        <taxon>Bacteria</taxon>
        <taxon>Bacillati</taxon>
        <taxon>Chloroflexota</taxon>
        <taxon>Anaerolineae</taxon>
        <taxon>Anaerolineales</taxon>
        <taxon>Anaerolineaceae</taxon>
        <taxon>Flexilinea</taxon>
    </lineage>
</organism>
<dbReference type="InterPro" id="IPR035931">
    <property type="entry name" value="YlxR-like_sf"/>
</dbReference>
<feature type="domain" description="YlxR" evidence="1">
    <location>
        <begin position="23"/>
        <end position="88"/>
    </location>
</feature>
<dbReference type="Proteomes" id="UP000053370">
    <property type="component" value="Unassembled WGS sequence"/>
</dbReference>
<dbReference type="SUPFAM" id="SSF64376">
    <property type="entry name" value="YlxR-like"/>
    <property type="match status" value="1"/>
</dbReference>
<gene>
    <name evidence="2" type="ORF">ATC1_131733</name>
</gene>
<dbReference type="Pfam" id="PF04296">
    <property type="entry name" value="YlxR"/>
    <property type="match status" value="1"/>
</dbReference>
<dbReference type="AlphaFoldDB" id="A0A0S7BYG7"/>
<keyword evidence="3" id="KW-1185">Reference proteome</keyword>
<dbReference type="EMBL" id="DF968181">
    <property type="protein sequence ID" value="GAP41737.1"/>
    <property type="molecule type" value="Genomic_DNA"/>
</dbReference>
<accession>A0A0S7BYG7</accession>
<dbReference type="PANTHER" id="PTHR34215">
    <property type="entry name" value="BLL0784 PROTEIN"/>
    <property type="match status" value="1"/>
</dbReference>
<evidence type="ECO:0000313" key="3">
    <source>
        <dbReference type="Proteomes" id="UP000053370"/>
    </source>
</evidence>
<reference evidence="2" key="1">
    <citation type="journal article" date="2015" name="Genome Announc.">
        <title>Draft Genome Sequence of Anaerolineae Strain TC1, a Novel Isolate from a Methanogenic Wastewater Treatment System.</title>
        <authorList>
            <person name="Matsuura N."/>
            <person name="Tourlousse D.M."/>
            <person name="Sun L."/>
            <person name="Toyonaga M."/>
            <person name="Kuroda K."/>
            <person name="Ohashi A."/>
            <person name="Cruz R."/>
            <person name="Yamaguchi T."/>
            <person name="Sekiguchi Y."/>
        </authorList>
    </citation>
    <scope>NUCLEOTIDE SEQUENCE [LARGE SCALE GENOMIC DNA]</scope>
    <source>
        <strain evidence="2">TC1</strain>
    </source>
</reference>
<dbReference type="InterPro" id="IPR037465">
    <property type="entry name" value="YlxR"/>
</dbReference>
<evidence type="ECO:0000259" key="1">
    <source>
        <dbReference type="Pfam" id="PF04296"/>
    </source>
</evidence>
<protein>
    <submittedName>
        <fullName evidence="2">Predicted RNA-binding protein YlxR, DUF448 family</fullName>
    </submittedName>
</protein>
<name>A0A0S7BYG7_9CHLR</name>